<feature type="compositionally biased region" description="Low complexity" evidence="1">
    <location>
        <begin position="294"/>
        <end position="309"/>
    </location>
</feature>
<feature type="compositionally biased region" description="Gly residues" evidence="1">
    <location>
        <begin position="161"/>
        <end position="170"/>
    </location>
</feature>
<evidence type="ECO:0000313" key="3">
    <source>
        <dbReference type="EMBL" id="KZS00621.1"/>
    </source>
</evidence>
<keyword evidence="2" id="KW-1133">Transmembrane helix</keyword>
<proteinExistence type="predicted"/>
<evidence type="ECO:0000256" key="2">
    <source>
        <dbReference type="SAM" id="Phobius"/>
    </source>
</evidence>
<feature type="compositionally biased region" description="Pro residues" evidence="1">
    <location>
        <begin position="246"/>
        <end position="258"/>
    </location>
</feature>
<comment type="caution">
    <text evidence="3">The sequence shown here is derived from an EMBL/GenBank/DDBJ whole genome shotgun (WGS) entry which is preliminary data.</text>
</comment>
<feature type="compositionally biased region" description="Low complexity" evidence="1">
    <location>
        <begin position="150"/>
        <end position="160"/>
    </location>
</feature>
<feature type="transmembrane region" description="Helical" evidence="2">
    <location>
        <begin position="31"/>
        <end position="55"/>
    </location>
</feature>
<evidence type="ECO:0000313" key="4">
    <source>
        <dbReference type="Proteomes" id="UP000076858"/>
    </source>
</evidence>
<organism evidence="3 4">
    <name type="scientific">Daphnia magna</name>
    <dbReference type="NCBI Taxonomy" id="35525"/>
    <lineage>
        <taxon>Eukaryota</taxon>
        <taxon>Metazoa</taxon>
        <taxon>Ecdysozoa</taxon>
        <taxon>Arthropoda</taxon>
        <taxon>Crustacea</taxon>
        <taxon>Branchiopoda</taxon>
        <taxon>Diplostraca</taxon>
        <taxon>Cladocera</taxon>
        <taxon>Anomopoda</taxon>
        <taxon>Daphniidae</taxon>
        <taxon>Daphnia</taxon>
    </lineage>
</organism>
<feature type="region of interest" description="Disordered" evidence="1">
    <location>
        <begin position="119"/>
        <end position="319"/>
    </location>
</feature>
<evidence type="ECO:0008006" key="5">
    <source>
        <dbReference type="Google" id="ProtNLM"/>
    </source>
</evidence>
<evidence type="ECO:0000256" key="1">
    <source>
        <dbReference type="SAM" id="MobiDB-lite"/>
    </source>
</evidence>
<feature type="compositionally biased region" description="Gly residues" evidence="1">
    <location>
        <begin position="139"/>
        <end position="149"/>
    </location>
</feature>
<gene>
    <name evidence="3" type="ORF">APZ42_003018</name>
</gene>
<feature type="compositionally biased region" description="Polar residues" evidence="1">
    <location>
        <begin position="272"/>
        <end position="284"/>
    </location>
</feature>
<sequence length="319" mass="33980">MAVSYFPSVSCIYMTFTMVVVYSAIWCRFKFYFHFCLNSLFLIEIYLCCCLCRYGRVQSVKLLARSSSKDEEVGSSVNTGYCAAVAFMDIKSAAKAHASENSLDDRCLVTDYYEPLLGDQGRTPGTTATTGLGSSNTPSGGGSSGGGSAGRSSHLINNNSGGSGGGGGGYDRPSSHYFERRGDPDGSGSFLRRQGPVSHHYRDRPYRNSNGPFVRDSGGERNSGHFRSGAGSVTGPSPGSWNPYEPVGPPSSRYPPPDYGGGMDDRSERMSQTDSLPSTPTTGKRTVPTLAGLSSTNNTTTSSACVSNTPLSARKRKSR</sequence>
<dbReference type="AlphaFoldDB" id="A0A162C3R6"/>
<keyword evidence="2" id="KW-0812">Transmembrane</keyword>
<dbReference type="EMBL" id="LRGB01009262">
    <property type="protein sequence ID" value="KZS00621.1"/>
    <property type="molecule type" value="Genomic_DNA"/>
</dbReference>
<reference evidence="3 4" key="1">
    <citation type="submission" date="2016-03" db="EMBL/GenBank/DDBJ databases">
        <title>EvidentialGene: Evidence-directed Construction of Genes on Genomes.</title>
        <authorList>
            <person name="Gilbert D.G."/>
            <person name="Choi J.-H."/>
            <person name="Mockaitis K."/>
            <person name="Colbourne J."/>
            <person name="Pfrender M."/>
        </authorList>
    </citation>
    <scope>NUCLEOTIDE SEQUENCE [LARGE SCALE GENOMIC DNA]</scope>
    <source>
        <strain evidence="3 4">Xinb3</strain>
        <tissue evidence="3">Complete organism</tissue>
    </source>
</reference>
<dbReference type="Proteomes" id="UP000076858">
    <property type="component" value="Unassembled WGS sequence"/>
</dbReference>
<accession>A0A162C3R6</accession>
<keyword evidence="2" id="KW-0472">Membrane</keyword>
<dbReference type="STRING" id="35525.A0A162C3R6"/>
<keyword evidence="4" id="KW-1185">Reference proteome</keyword>
<dbReference type="OrthoDB" id="6407164at2759"/>
<feature type="non-terminal residue" evidence="3">
    <location>
        <position position="319"/>
    </location>
</feature>
<protein>
    <recommendedName>
        <fullName evidence="5">RRM domain-containing protein</fullName>
    </recommendedName>
</protein>
<feature type="compositionally biased region" description="Basic and acidic residues" evidence="1">
    <location>
        <begin position="173"/>
        <end position="184"/>
    </location>
</feature>
<feature type="transmembrane region" description="Helical" evidence="2">
    <location>
        <begin position="5"/>
        <end position="25"/>
    </location>
</feature>
<name>A0A162C3R6_9CRUS</name>